<keyword evidence="3" id="KW-1185">Reference proteome</keyword>
<proteinExistence type="predicted"/>
<evidence type="ECO:0000256" key="1">
    <source>
        <dbReference type="SAM" id="Phobius"/>
    </source>
</evidence>
<organism evidence="2 3">
    <name type="scientific">Pelagirhabdus alkalitolerans</name>
    <dbReference type="NCBI Taxonomy" id="1612202"/>
    <lineage>
        <taxon>Bacteria</taxon>
        <taxon>Bacillati</taxon>
        <taxon>Bacillota</taxon>
        <taxon>Bacilli</taxon>
        <taxon>Bacillales</taxon>
        <taxon>Bacillaceae</taxon>
        <taxon>Pelagirhabdus</taxon>
    </lineage>
</organism>
<evidence type="ECO:0000313" key="2">
    <source>
        <dbReference type="EMBL" id="SDB86620.1"/>
    </source>
</evidence>
<gene>
    <name evidence="2" type="ORF">SAMN05421734_1022</name>
</gene>
<dbReference type="EMBL" id="FMYI01000002">
    <property type="protein sequence ID" value="SDB86620.1"/>
    <property type="molecule type" value="Genomic_DNA"/>
</dbReference>
<keyword evidence="1" id="KW-1133">Transmembrane helix</keyword>
<accession>A0A1G6GX39</accession>
<dbReference type="Proteomes" id="UP000242949">
    <property type="component" value="Unassembled WGS sequence"/>
</dbReference>
<name>A0A1G6GX39_9BACI</name>
<feature type="transmembrane region" description="Helical" evidence="1">
    <location>
        <begin position="33"/>
        <end position="51"/>
    </location>
</feature>
<dbReference type="InterPro" id="IPR020205">
    <property type="entry name" value="Uncharacterised_YwnF_TM"/>
</dbReference>
<sequence>MNPAQFEQMPSFIKKEMDAISEKIRPIMKKVSTYYMFGFPLMIVGIINLISHYVSNDFNTGDLVGPVVYALIAALGIALFQESRLLRKQIHQVGKTYMEERIKKSDVMNEAEKNRYIATIRKMVKLDFQPFIRFLTEENQRSHDYFK</sequence>
<protein>
    <submittedName>
        <fullName evidence="2">Uncharacterized protein</fullName>
    </submittedName>
</protein>
<keyword evidence="1" id="KW-0472">Membrane</keyword>
<reference evidence="3" key="1">
    <citation type="submission" date="2016-09" db="EMBL/GenBank/DDBJ databases">
        <authorList>
            <person name="Varghese N."/>
            <person name="Submissions S."/>
        </authorList>
    </citation>
    <scope>NUCLEOTIDE SEQUENCE [LARGE SCALE GENOMIC DNA]</scope>
    <source>
        <strain evidence="3">S5</strain>
    </source>
</reference>
<feature type="transmembrane region" description="Helical" evidence="1">
    <location>
        <begin position="63"/>
        <end position="80"/>
    </location>
</feature>
<evidence type="ECO:0000313" key="3">
    <source>
        <dbReference type="Proteomes" id="UP000242949"/>
    </source>
</evidence>
<dbReference type="RefSeq" id="WP_090792598.1">
    <property type="nucleotide sequence ID" value="NZ_FMYI01000002.1"/>
</dbReference>
<dbReference type="Pfam" id="PF17370">
    <property type="entry name" value="DUF5392"/>
    <property type="match status" value="1"/>
</dbReference>
<dbReference type="OrthoDB" id="2451415at2"/>
<dbReference type="AlphaFoldDB" id="A0A1G6GX39"/>
<keyword evidence="1" id="KW-0812">Transmembrane</keyword>